<reference evidence="1" key="1">
    <citation type="submission" date="2021-06" db="EMBL/GenBank/DDBJ databases">
        <title>Comparative genomics, transcriptomics and evolutionary studies reveal genomic signatures of adaptation to plant cell wall in hemibiotrophic fungi.</title>
        <authorList>
            <consortium name="DOE Joint Genome Institute"/>
            <person name="Baroncelli R."/>
            <person name="Diaz J.F."/>
            <person name="Benocci T."/>
            <person name="Peng M."/>
            <person name="Battaglia E."/>
            <person name="Haridas S."/>
            <person name="Andreopoulos W."/>
            <person name="Labutti K."/>
            <person name="Pangilinan J."/>
            <person name="Floch G.L."/>
            <person name="Makela M.R."/>
            <person name="Henrissat B."/>
            <person name="Grigoriev I.V."/>
            <person name="Crouch J.A."/>
            <person name="De Vries R.P."/>
            <person name="Sukno S.A."/>
            <person name="Thon M.R."/>
        </authorList>
    </citation>
    <scope>NUCLEOTIDE SEQUENCE</scope>
    <source>
        <strain evidence="1">MAFF235873</strain>
    </source>
</reference>
<keyword evidence="2" id="KW-1185">Reference proteome</keyword>
<dbReference type="AlphaFoldDB" id="A0AAD9LZW7"/>
<name>A0AAD9LZW7_9PEZI</name>
<evidence type="ECO:0000313" key="1">
    <source>
        <dbReference type="EMBL" id="KAK2024375.1"/>
    </source>
</evidence>
<accession>A0AAD9LZW7</accession>
<comment type="caution">
    <text evidence="1">The sequence shown here is derived from an EMBL/GenBank/DDBJ whole genome shotgun (WGS) entry which is preliminary data.</text>
</comment>
<dbReference type="EMBL" id="MU842967">
    <property type="protein sequence ID" value="KAK2024375.1"/>
    <property type="molecule type" value="Genomic_DNA"/>
</dbReference>
<organism evidence="1 2">
    <name type="scientific">Colletotrichum zoysiae</name>
    <dbReference type="NCBI Taxonomy" id="1216348"/>
    <lineage>
        <taxon>Eukaryota</taxon>
        <taxon>Fungi</taxon>
        <taxon>Dikarya</taxon>
        <taxon>Ascomycota</taxon>
        <taxon>Pezizomycotina</taxon>
        <taxon>Sordariomycetes</taxon>
        <taxon>Hypocreomycetidae</taxon>
        <taxon>Glomerellales</taxon>
        <taxon>Glomerellaceae</taxon>
        <taxon>Colletotrichum</taxon>
        <taxon>Colletotrichum graminicola species complex</taxon>
    </lineage>
</organism>
<evidence type="ECO:0000313" key="2">
    <source>
        <dbReference type="Proteomes" id="UP001232148"/>
    </source>
</evidence>
<dbReference type="Proteomes" id="UP001232148">
    <property type="component" value="Unassembled WGS sequence"/>
</dbReference>
<proteinExistence type="predicted"/>
<gene>
    <name evidence="1" type="ORF">LX32DRAFT_108241</name>
</gene>
<sequence length="177" mass="19152">MHDGMTLWHLITSSASWGGGWTCSMTQVRASGSPSVRGSSPLRSKSTASYVLSRLRRDSIGSRIAASVRVPIREVASLPPLPSLLPRFCGGEIGAARGPVTLHVRRCVDTHLLARQRAAKTFAVQAVRQTGRQAGNRRFAASQRKVCRPPSRIPAVCVSRDRTQPLGRACLPTCQAR</sequence>
<protein>
    <submittedName>
        <fullName evidence="1">Uncharacterized protein</fullName>
    </submittedName>
</protein>